<name>A0A0C9WXC0_9AGAR</name>
<dbReference type="PANTHER" id="PTHR10039">
    <property type="entry name" value="AMELOGENIN"/>
    <property type="match status" value="1"/>
</dbReference>
<dbReference type="InterPro" id="IPR027417">
    <property type="entry name" value="P-loop_NTPase"/>
</dbReference>
<feature type="domain" description="Nephrocystin 3-like N-terminal" evidence="2">
    <location>
        <begin position="83"/>
        <end position="248"/>
    </location>
</feature>
<dbReference type="EMBL" id="KN838695">
    <property type="protein sequence ID" value="KIJ97380.1"/>
    <property type="molecule type" value="Genomic_DNA"/>
</dbReference>
<dbReference type="SUPFAM" id="SSF52540">
    <property type="entry name" value="P-loop containing nucleoside triphosphate hydrolases"/>
    <property type="match status" value="1"/>
</dbReference>
<dbReference type="OrthoDB" id="4760524at2759"/>
<gene>
    <name evidence="3" type="ORF">K443DRAFT_105798</name>
</gene>
<evidence type="ECO:0000313" key="4">
    <source>
        <dbReference type="Proteomes" id="UP000054477"/>
    </source>
</evidence>
<dbReference type="Pfam" id="PF24883">
    <property type="entry name" value="NPHP3_N"/>
    <property type="match status" value="1"/>
</dbReference>
<proteinExistence type="predicted"/>
<dbReference type="AlphaFoldDB" id="A0A0C9WXC0"/>
<dbReference type="PANTHER" id="PTHR10039:SF14">
    <property type="entry name" value="NACHT DOMAIN-CONTAINING PROTEIN"/>
    <property type="match status" value="1"/>
</dbReference>
<evidence type="ECO:0000313" key="3">
    <source>
        <dbReference type="EMBL" id="KIJ97380.1"/>
    </source>
</evidence>
<evidence type="ECO:0000256" key="1">
    <source>
        <dbReference type="ARBA" id="ARBA00022737"/>
    </source>
</evidence>
<dbReference type="Proteomes" id="UP000054477">
    <property type="component" value="Unassembled WGS sequence"/>
</dbReference>
<keyword evidence="4" id="KW-1185">Reference proteome</keyword>
<reference evidence="4" key="2">
    <citation type="submission" date="2015-01" db="EMBL/GenBank/DDBJ databases">
        <title>Evolutionary Origins and Diversification of the Mycorrhizal Mutualists.</title>
        <authorList>
            <consortium name="DOE Joint Genome Institute"/>
            <consortium name="Mycorrhizal Genomics Consortium"/>
            <person name="Kohler A."/>
            <person name="Kuo A."/>
            <person name="Nagy L.G."/>
            <person name="Floudas D."/>
            <person name="Copeland A."/>
            <person name="Barry K.W."/>
            <person name="Cichocki N."/>
            <person name="Veneault-Fourrey C."/>
            <person name="LaButti K."/>
            <person name="Lindquist E.A."/>
            <person name="Lipzen A."/>
            <person name="Lundell T."/>
            <person name="Morin E."/>
            <person name="Murat C."/>
            <person name="Riley R."/>
            <person name="Ohm R."/>
            <person name="Sun H."/>
            <person name="Tunlid A."/>
            <person name="Henrissat B."/>
            <person name="Grigoriev I.V."/>
            <person name="Hibbett D.S."/>
            <person name="Martin F."/>
        </authorList>
    </citation>
    <scope>NUCLEOTIDE SEQUENCE [LARGE SCALE GENOMIC DNA]</scope>
    <source>
        <strain evidence="4">LaAM-08-1</strain>
    </source>
</reference>
<evidence type="ECO:0000259" key="2">
    <source>
        <dbReference type="Pfam" id="PF24883"/>
    </source>
</evidence>
<keyword evidence="1" id="KW-0677">Repeat</keyword>
<accession>A0A0C9WXC0</accession>
<protein>
    <submittedName>
        <fullName evidence="3">Unplaced genomic scaffold K443scaffold_160, whole genome shotgun sequence</fullName>
    </submittedName>
</protein>
<dbReference type="Gene3D" id="3.40.50.300">
    <property type="entry name" value="P-loop containing nucleotide triphosphate hydrolases"/>
    <property type="match status" value="1"/>
</dbReference>
<dbReference type="InterPro" id="IPR056884">
    <property type="entry name" value="NPHP3-like_N"/>
</dbReference>
<reference evidence="3 4" key="1">
    <citation type="submission" date="2014-04" db="EMBL/GenBank/DDBJ databases">
        <authorList>
            <consortium name="DOE Joint Genome Institute"/>
            <person name="Kuo A."/>
            <person name="Kohler A."/>
            <person name="Nagy L.G."/>
            <person name="Floudas D."/>
            <person name="Copeland A."/>
            <person name="Barry K.W."/>
            <person name="Cichocki N."/>
            <person name="Veneault-Fourrey C."/>
            <person name="LaButti K."/>
            <person name="Lindquist E.A."/>
            <person name="Lipzen A."/>
            <person name="Lundell T."/>
            <person name="Morin E."/>
            <person name="Murat C."/>
            <person name="Sun H."/>
            <person name="Tunlid A."/>
            <person name="Henrissat B."/>
            <person name="Grigoriev I.V."/>
            <person name="Hibbett D.S."/>
            <person name="Martin F."/>
            <person name="Nordberg H.P."/>
            <person name="Cantor M.N."/>
            <person name="Hua S.X."/>
        </authorList>
    </citation>
    <scope>NUCLEOTIDE SEQUENCE [LARGE SCALE GENOMIC DNA]</scope>
    <source>
        <strain evidence="3 4">LaAM-08-1</strain>
    </source>
</reference>
<organism evidence="3 4">
    <name type="scientific">Laccaria amethystina LaAM-08-1</name>
    <dbReference type="NCBI Taxonomy" id="1095629"/>
    <lineage>
        <taxon>Eukaryota</taxon>
        <taxon>Fungi</taxon>
        <taxon>Dikarya</taxon>
        <taxon>Basidiomycota</taxon>
        <taxon>Agaricomycotina</taxon>
        <taxon>Agaricomycetes</taxon>
        <taxon>Agaricomycetidae</taxon>
        <taxon>Agaricales</taxon>
        <taxon>Agaricineae</taxon>
        <taxon>Hydnangiaceae</taxon>
        <taxon>Laccaria</taxon>
    </lineage>
</organism>
<dbReference type="HOGENOM" id="CLU_000288_6_10_1"/>
<sequence length="581" mass="65554">MESSSRAALLQHANGTTISGRAQLIAAGRDVVLHGPLPAAGTSNLLRPVSNATHTRAGHVARCDPGTRLEVIAKIRQRLDGHDNDNRAVVCWLNGPAGYGKSTLAQTIAECYAAEGRLLGSFFFLRGAGERSRISRLIPTLAHQISLTVPGAKLLIESAIEDEPALLESTLSLAHRLQRLIIEPIWLNTSQLSSSSRSVSRSLNKKIVVIDGLDECDDKAQMAHFIDILLSASSGETHLPFQILLTSRVEEHIRKKFDSSKARFLHRLELQNFDARWDIQRHFRREFDCIYDQNWRIMQRIPKPWPSARDLVALLNKAGSSFAFATTLIQCVGGDRMPHQALQKLLASGVNGLDSLYEQVLSSASWTEHFCQILGTIMILEDNKSVSFLSSLLSLQHEEVICELLQTQSVIKIPGDDNEPVMLYHTSLRDFLTIKSRSKQYFIDPPLQHLHLAIHCLKHLAECPSKDFFEGDVAHYACFNWPHHILLGFQRQQLYVDETMMSSLETLIEKLLTFQGNTWYNTILRFISSQLLQFSNGHHMLNMYKTLQGSIVTQNLIKIFQQVIDFCKVRVYNQDIFTNLL</sequence>